<evidence type="ECO:0000313" key="4">
    <source>
        <dbReference type="EMBL" id="KUR70390.1"/>
    </source>
</evidence>
<dbReference type="Pfam" id="PF14602">
    <property type="entry name" value="Hexapep_2"/>
    <property type="match status" value="1"/>
</dbReference>
<sequence length="184" mass="20107">MRLQPLNRLRTWLTILRLRLRGDRPGSRFFVHSGLPRIEGRGRISIAERVNWSCHGAPVAVEVGPGALLEIGARAFLNAGVEIVCHHWVRIGEHCRIGPRCVLADTNHHPVHEGQGVRVAPVKLGRNVWLGRGVIVLPGVTIGDHAVIAAGSVVFGDIPPREVWRGNPAAFVKPVRAGEGYVRP</sequence>
<dbReference type="InterPro" id="IPR018357">
    <property type="entry name" value="Hexapep_transf_CS"/>
</dbReference>
<dbReference type="PANTHER" id="PTHR23416">
    <property type="entry name" value="SIALIC ACID SYNTHASE-RELATED"/>
    <property type="match status" value="1"/>
</dbReference>
<comment type="caution">
    <text evidence="4">The sequence shown here is derived from an EMBL/GenBank/DDBJ whole genome shotgun (WGS) entry which is preliminary data.</text>
</comment>
<dbReference type="EMBL" id="LLZS01000009">
    <property type="protein sequence ID" value="KUR70390.1"/>
    <property type="molecule type" value="Genomic_DNA"/>
</dbReference>
<dbReference type="InterPro" id="IPR051159">
    <property type="entry name" value="Hexapeptide_acetyltransf"/>
</dbReference>
<protein>
    <recommendedName>
        <fullName evidence="6">Acyltransferase</fullName>
    </recommendedName>
</protein>
<proteinExistence type="predicted"/>
<dbReference type="InterPro" id="IPR001451">
    <property type="entry name" value="Hexapep"/>
</dbReference>
<dbReference type="PROSITE" id="PS00101">
    <property type="entry name" value="HEXAPEP_TRANSFERASES"/>
    <property type="match status" value="1"/>
</dbReference>
<dbReference type="CDD" id="cd04647">
    <property type="entry name" value="LbH_MAT_like"/>
    <property type="match status" value="1"/>
</dbReference>
<evidence type="ECO:0008006" key="6">
    <source>
        <dbReference type="Google" id="ProtNLM"/>
    </source>
</evidence>
<dbReference type="RefSeq" id="WP_067913384.1">
    <property type="nucleotide sequence ID" value="NZ_KQ954246.1"/>
</dbReference>
<evidence type="ECO:0000256" key="1">
    <source>
        <dbReference type="ARBA" id="ARBA00022679"/>
    </source>
</evidence>
<dbReference type="SUPFAM" id="SSF51161">
    <property type="entry name" value="Trimeric LpxA-like enzymes"/>
    <property type="match status" value="1"/>
</dbReference>
<gene>
    <name evidence="4" type="ORF">AQZ52_16285</name>
</gene>
<keyword evidence="3" id="KW-0012">Acyltransferase</keyword>
<dbReference type="InterPro" id="IPR011004">
    <property type="entry name" value="Trimer_LpxA-like_sf"/>
</dbReference>
<keyword evidence="5" id="KW-1185">Reference proteome</keyword>
<dbReference type="GO" id="GO:0016746">
    <property type="term" value="F:acyltransferase activity"/>
    <property type="evidence" value="ECO:0007669"/>
    <property type="project" value="UniProtKB-KW"/>
</dbReference>
<dbReference type="STRING" id="1117702.AQZ52_16285"/>
<evidence type="ECO:0000256" key="3">
    <source>
        <dbReference type="ARBA" id="ARBA00023315"/>
    </source>
</evidence>
<accession>A0A117UT65</accession>
<keyword evidence="1" id="KW-0808">Transferase</keyword>
<evidence type="ECO:0000256" key="2">
    <source>
        <dbReference type="ARBA" id="ARBA00022737"/>
    </source>
</evidence>
<reference evidence="4 5" key="1">
    <citation type="submission" date="2015-10" db="EMBL/GenBank/DDBJ databases">
        <title>Draft genome sequence of Novosphingobium fuchskuhlense DSM 25065 isolated from a surface water sample of the southwest basin of Lake Grosse Fuchskuhle.</title>
        <authorList>
            <person name="Ruckert C."/>
            <person name="Winkler A."/>
            <person name="Glaeser J."/>
            <person name="Grossart H.-P."/>
            <person name="Kalinowski J."/>
            <person name="Glaeser S."/>
        </authorList>
    </citation>
    <scope>NUCLEOTIDE SEQUENCE [LARGE SCALE GENOMIC DNA]</scope>
    <source>
        <strain evidence="4 5">FNE08-7</strain>
    </source>
</reference>
<evidence type="ECO:0000313" key="5">
    <source>
        <dbReference type="Proteomes" id="UP000058012"/>
    </source>
</evidence>
<dbReference type="Pfam" id="PF00132">
    <property type="entry name" value="Hexapep"/>
    <property type="match status" value="1"/>
</dbReference>
<dbReference type="AlphaFoldDB" id="A0A117UT65"/>
<name>A0A117UT65_9SPHN</name>
<organism evidence="4 5">
    <name type="scientific">Novosphingobium fuchskuhlense</name>
    <dbReference type="NCBI Taxonomy" id="1117702"/>
    <lineage>
        <taxon>Bacteria</taxon>
        <taxon>Pseudomonadati</taxon>
        <taxon>Pseudomonadota</taxon>
        <taxon>Alphaproteobacteria</taxon>
        <taxon>Sphingomonadales</taxon>
        <taxon>Sphingomonadaceae</taxon>
        <taxon>Novosphingobium</taxon>
    </lineage>
</organism>
<dbReference type="Gene3D" id="2.160.10.10">
    <property type="entry name" value="Hexapeptide repeat proteins"/>
    <property type="match status" value="1"/>
</dbReference>
<keyword evidence="2" id="KW-0677">Repeat</keyword>
<dbReference type="Proteomes" id="UP000058012">
    <property type="component" value="Unassembled WGS sequence"/>
</dbReference>